<evidence type="ECO:0000313" key="10">
    <source>
        <dbReference type="EMBL" id="ARN84957.1"/>
    </source>
</evidence>
<dbReference type="EMBL" id="CP008743">
    <property type="protein sequence ID" value="ARN84957.1"/>
    <property type="molecule type" value="Genomic_DNA"/>
</dbReference>
<keyword evidence="5" id="KW-0234">DNA repair</keyword>
<dbReference type="PANTHER" id="PTHR33516:SF2">
    <property type="entry name" value="LEXA REPRESSOR-RELATED"/>
    <property type="match status" value="1"/>
</dbReference>
<dbReference type="InterPro" id="IPR050077">
    <property type="entry name" value="LexA_repressor"/>
</dbReference>
<evidence type="ECO:0000256" key="5">
    <source>
        <dbReference type="ARBA" id="ARBA00023204"/>
    </source>
</evidence>
<dbReference type="InterPro" id="IPR015927">
    <property type="entry name" value="Peptidase_S24_S26A/B/C"/>
</dbReference>
<dbReference type="CDD" id="cd06529">
    <property type="entry name" value="S24_LexA-like"/>
    <property type="match status" value="1"/>
</dbReference>
<dbReference type="PANTHER" id="PTHR33516">
    <property type="entry name" value="LEXA REPRESSOR"/>
    <property type="match status" value="1"/>
</dbReference>
<evidence type="ECO:0000256" key="8">
    <source>
        <dbReference type="SAM" id="MobiDB-lite"/>
    </source>
</evidence>
<evidence type="ECO:0000256" key="2">
    <source>
        <dbReference type="ARBA" id="ARBA00022763"/>
    </source>
</evidence>
<dbReference type="InterPro" id="IPR036286">
    <property type="entry name" value="LexA/Signal_pep-like_sf"/>
</dbReference>
<dbReference type="Pfam" id="PF00717">
    <property type="entry name" value="Peptidase_S24"/>
    <property type="match status" value="1"/>
</dbReference>
<dbReference type="SUPFAM" id="SSF51306">
    <property type="entry name" value="LexA/Signal peptidase"/>
    <property type="match status" value="1"/>
</dbReference>
<dbReference type="AlphaFoldDB" id="A0A1W6N534"/>
<evidence type="ECO:0000256" key="7">
    <source>
        <dbReference type="RuleBase" id="RU003991"/>
    </source>
</evidence>
<accession>A0A1W6N534</accession>
<dbReference type="GO" id="GO:0016787">
    <property type="term" value="F:hydrolase activity"/>
    <property type="evidence" value="ECO:0007669"/>
    <property type="project" value="UniProtKB-KW"/>
</dbReference>
<proteinExistence type="inferred from homology"/>
<keyword evidence="4 7" id="KW-0068">Autocatalytic cleavage</keyword>
<gene>
    <name evidence="10" type="ORF">GQ61_06285</name>
</gene>
<evidence type="ECO:0000256" key="3">
    <source>
        <dbReference type="ARBA" id="ARBA00022801"/>
    </source>
</evidence>
<dbReference type="GO" id="GO:0006355">
    <property type="term" value="P:regulation of DNA-templated transcription"/>
    <property type="evidence" value="ECO:0007669"/>
    <property type="project" value="InterPro"/>
</dbReference>
<dbReference type="STRING" id="1414854.GQ61_06285"/>
<dbReference type="Gene3D" id="2.10.109.10">
    <property type="entry name" value="Umud Fragment, subunit A"/>
    <property type="match status" value="1"/>
</dbReference>
<dbReference type="PRINTS" id="PR00726">
    <property type="entry name" value="LEXASERPTASE"/>
</dbReference>
<dbReference type="InterPro" id="IPR039418">
    <property type="entry name" value="LexA-like"/>
</dbReference>
<keyword evidence="2" id="KW-0227">DNA damage</keyword>
<keyword evidence="3 7" id="KW-0378">Hydrolase</keyword>
<feature type="domain" description="Peptidase S24/S26A/S26B/S26C" evidence="9">
    <location>
        <begin position="77"/>
        <end position="192"/>
    </location>
</feature>
<reference evidence="10 11" key="1">
    <citation type="submission" date="2014-06" db="EMBL/GenBank/DDBJ databases">
        <title>The genome of the endonuclear symbiont Nucleicultrix amoebiphila.</title>
        <authorList>
            <person name="Schulz F."/>
            <person name="Horn M."/>
        </authorList>
    </citation>
    <scope>NUCLEOTIDE SEQUENCE [LARGE SCALE GENOMIC DNA]</scope>
    <source>
        <strain evidence="10 11">FS5</strain>
    </source>
</reference>
<protein>
    <recommendedName>
        <fullName evidence="9">Peptidase S24/S26A/S26B/S26C domain-containing protein</fullName>
    </recommendedName>
</protein>
<organism evidence="10 11">
    <name type="scientific">Candidatus Nucleicultrix amoebiphila FS5</name>
    <dbReference type="NCBI Taxonomy" id="1414854"/>
    <lineage>
        <taxon>Bacteria</taxon>
        <taxon>Pseudomonadati</taxon>
        <taxon>Pseudomonadota</taxon>
        <taxon>Alphaproteobacteria</taxon>
        <taxon>Holosporales</taxon>
        <taxon>Candidatus Nucleicultricaceae</taxon>
        <taxon>Candidatus Nucleicultrix</taxon>
    </lineage>
</organism>
<dbReference type="GO" id="GO:0006281">
    <property type="term" value="P:DNA repair"/>
    <property type="evidence" value="ECO:0007669"/>
    <property type="project" value="UniProtKB-KW"/>
</dbReference>
<keyword evidence="11" id="KW-1185">Reference proteome</keyword>
<evidence type="ECO:0000313" key="11">
    <source>
        <dbReference type="Proteomes" id="UP000237351"/>
    </source>
</evidence>
<comment type="similarity">
    <text evidence="1 7">Belongs to the peptidase S24 family.</text>
</comment>
<dbReference type="KEGG" id="naf:GQ61_06285"/>
<evidence type="ECO:0000259" key="9">
    <source>
        <dbReference type="Pfam" id="PF00717"/>
    </source>
</evidence>
<evidence type="ECO:0000256" key="4">
    <source>
        <dbReference type="ARBA" id="ARBA00022813"/>
    </source>
</evidence>
<keyword evidence="6" id="KW-0742">SOS response</keyword>
<name>A0A1W6N534_9PROT</name>
<dbReference type="GO" id="GO:0003677">
    <property type="term" value="F:DNA binding"/>
    <property type="evidence" value="ECO:0007669"/>
    <property type="project" value="InterPro"/>
</dbReference>
<dbReference type="InterPro" id="IPR006197">
    <property type="entry name" value="Peptidase_S24_LexA"/>
</dbReference>
<feature type="region of interest" description="Disordered" evidence="8">
    <location>
        <begin position="1"/>
        <end position="28"/>
    </location>
</feature>
<feature type="compositionally biased region" description="Basic residues" evidence="8">
    <location>
        <begin position="1"/>
        <end position="15"/>
    </location>
</feature>
<dbReference type="Proteomes" id="UP000237351">
    <property type="component" value="Chromosome"/>
</dbReference>
<dbReference type="NCBIfam" id="NF007621">
    <property type="entry name" value="PRK10276.1"/>
    <property type="match status" value="1"/>
</dbReference>
<dbReference type="GO" id="GO:0009432">
    <property type="term" value="P:SOS response"/>
    <property type="evidence" value="ECO:0007669"/>
    <property type="project" value="UniProtKB-KW"/>
</dbReference>
<sequence>MSEGKKRHGGKRPGAGRKIGSGPYGERTTVMRVPKSRVDEIKLMLKQLSDVPQPGKKVIKVDQIFRPKIGNATSLKLYTTHVPAGLPERMEEYTEDSLDLNEHLLKNPNSTFFVRVSGDSMIDAGIHPGDLLVVDRSLPPSSGRIVVAVINGESTVKRLVREHGKLLLMPENPTYPAIEVRDETMFMIWGVVTNVIHSL</sequence>
<evidence type="ECO:0000256" key="1">
    <source>
        <dbReference type="ARBA" id="ARBA00007484"/>
    </source>
</evidence>
<evidence type="ECO:0000256" key="6">
    <source>
        <dbReference type="ARBA" id="ARBA00023236"/>
    </source>
</evidence>